<evidence type="ECO:0000256" key="1">
    <source>
        <dbReference type="ARBA" id="ARBA00008535"/>
    </source>
</evidence>
<dbReference type="Gene3D" id="3.40.50.300">
    <property type="entry name" value="P-loop containing nucleotide triphosphate hydrolases"/>
    <property type="match status" value="1"/>
</dbReference>
<dbReference type="PANTHER" id="PTHR10903">
    <property type="entry name" value="GTPASE, IMAP FAMILY MEMBER-RELATED"/>
    <property type="match status" value="1"/>
</dbReference>
<accession>A0A444TZ27</accession>
<dbReference type="InterPro" id="IPR045058">
    <property type="entry name" value="GIMA/IAN/Toc"/>
</dbReference>
<dbReference type="Proteomes" id="UP000289886">
    <property type="component" value="Unassembled WGS sequence"/>
</dbReference>
<reference evidence="6 7" key="1">
    <citation type="submission" date="2019-01" db="EMBL/GenBank/DDBJ databases">
        <title>Draft Genome and Complete Hox-Cluster Characterization of the Sterlet Sturgeon (Acipenser ruthenus).</title>
        <authorList>
            <person name="Wei Q."/>
        </authorList>
    </citation>
    <scope>NUCLEOTIDE SEQUENCE [LARGE SCALE GENOMIC DNA]</scope>
    <source>
        <strain evidence="6">WHYD16114868_AA</strain>
        <tissue evidence="6">Blood</tissue>
    </source>
</reference>
<proteinExistence type="inferred from homology"/>
<feature type="region of interest" description="Disordered" evidence="4">
    <location>
        <begin position="283"/>
        <end position="304"/>
    </location>
</feature>
<organism evidence="6 7">
    <name type="scientific">Acipenser ruthenus</name>
    <name type="common">Sterlet sturgeon</name>
    <dbReference type="NCBI Taxonomy" id="7906"/>
    <lineage>
        <taxon>Eukaryota</taxon>
        <taxon>Metazoa</taxon>
        <taxon>Chordata</taxon>
        <taxon>Craniata</taxon>
        <taxon>Vertebrata</taxon>
        <taxon>Euteleostomi</taxon>
        <taxon>Actinopterygii</taxon>
        <taxon>Chondrostei</taxon>
        <taxon>Acipenseriformes</taxon>
        <taxon>Acipenseridae</taxon>
        <taxon>Acipenser</taxon>
    </lineage>
</organism>
<keyword evidence="7" id="KW-1185">Reference proteome</keyword>
<evidence type="ECO:0000256" key="2">
    <source>
        <dbReference type="ARBA" id="ARBA00022741"/>
    </source>
</evidence>
<evidence type="ECO:0000259" key="5">
    <source>
        <dbReference type="PROSITE" id="PS51720"/>
    </source>
</evidence>
<keyword evidence="2" id="KW-0547">Nucleotide-binding</keyword>
<gene>
    <name evidence="6" type="ORF">EOD39_20202</name>
</gene>
<dbReference type="Pfam" id="PF04548">
    <property type="entry name" value="AIG1"/>
    <property type="match status" value="1"/>
</dbReference>
<evidence type="ECO:0000256" key="3">
    <source>
        <dbReference type="ARBA" id="ARBA00023134"/>
    </source>
</evidence>
<evidence type="ECO:0000313" key="6">
    <source>
        <dbReference type="EMBL" id="RXM28175.1"/>
    </source>
</evidence>
<evidence type="ECO:0000313" key="7">
    <source>
        <dbReference type="Proteomes" id="UP000289886"/>
    </source>
</evidence>
<dbReference type="CDD" id="cd01852">
    <property type="entry name" value="AIG1"/>
    <property type="match status" value="1"/>
</dbReference>
<dbReference type="EMBL" id="SCEB01215699">
    <property type="protein sequence ID" value="RXM28175.1"/>
    <property type="molecule type" value="Genomic_DNA"/>
</dbReference>
<protein>
    <submittedName>
        <fullName evidence="6">GTPase IMAP family member 4</fullName>
    </submittedName>
</protein>
<dbReference type="GO" id="GO:0005525">
    <property type="term" value="F:GTP binding"/>
    <property type="evidence" value="ECO:0007669"/>
    <property type="project" value="UniProtKB-KW"/>
</dbReference>
<dbReference type="InterPro" id="IPR027417">
    <property type="entry name" value="P-loop_NTPase"/>
</dbReference>
<evidence type="ECO:0000256" key="4">
    <source>
        <dbReference type="SAM" id="MobiDB-lite"/>
    </source>
</evidence>
<dbReference type="InterPro" id="IPR006703">
    <property type="entry name" value="G_AIG1"/>
</dbReference>
<name>A0A444TZ27_ACIRT</name>
<comment type="similarity">
    <text evidence="1">Belongs to the TRAFAC class TrmE-Era-EngA-EngB-Septin-like GTPase superfamily. AIG1/Toc34/Toc159-like paraseptin GTPase family. IAN subfamily.</text>
</comment>
<dbReference type="FunFam" id="3.40.50.300:FF:002274">
    <property type="entry name" value="Si:dkeyp-69e1.8"/>
    <property type="match status" value="1"/>
</dbReference>
<dbReference type="SUPFAM" id="SSF52540">
    <property type="entry name" value="P-loop containing nucleoside triphosphate hydrolases"/>
    <property type="match status" value="1"/>
</dbReference>
<dbReference type="AlphaFoldDB" id="A0A444TZ27"/>
<keyword evidence="3" id="KW-0342">GTP-binding</keyword>
<comment type="caution">
    <text evidence="6">The sequence shown here is derived from an EMBL/GenBank/DDBJ whole genome shotgun (WGS) entry which is preliminary data.</text>
</comment>
<dbReference type="PROSITE" id="PS51720">
    <property type="entry name" value="G_AIG1"/>
    <property type="match status" value="1"/>
</dbReference>
<sequence>MAAEQEAEETVSQELHSPSELRIVLLGRHLSGKSASGNTILGREEFRSGSSSYTRTKECEKRTGEVAGRRVTVVDTPDTDQLEIERRVSLSAPGPHAFLLVIQVHSKEMIDTRTALWKSLVKQDCKDLDEVQELFGERAVRNTMILFTFGDYLEGKTIEQHIEEAGEELQQLVEKCGNRYHVLNNKNRSDHTQVTQLLDKIDNMVKGSGGCYTMEMYSEAEQRVREMKLRRKRDEQIEKSKLLKESPGTLELQLELRRERKKSRELERELEQELKNEREKIRELEEELTRGREKERERREKKGS</sequence>
<dbReference type="PANTHER" id="PTHR10903:SF170">
    <property type="entry name" value="GTPASE IMAP FAMILY MEMBER 7"/>
    <property type="match status" value="1"/>
</dbReference>
<feature type="domain" description="AIG1-type G" evidence="5">
    <location>
        <begin position="18"/>
        <end position="221"/>
    </location>
</feature>